<evidence type="ECO:0000313" key="2">
    <source>
        <dbReference type="EMBL" id="ABE54498.1"/>
    </source>
</evidence>
<dbReference type="Gene3D" id="3.40.50.1820">
    <property type="entry name" value="alpha/beta hydrolase"/>
    <property type="match status" value="1"/>
</dbReference>
<dbReference type="SUPFAM" id="SSF53474">
    <property type="entry name" value="alpha/beta-Hydrolases"/>
    <property type="match status" value="1"/>
</dbReference>
<reference evidence="2 3" key="1">
    <citation type="submission" date="2006-03" db="EMBL/GenBank/DDBJ databases">
        <title>Complete sequence of Shewanella denitrificans OS217.</title>
        <authorList>
            <consortium name="US DOE Joint Genome Institute"/>
            <person name="Copeland A."/>
            <person name="Lucas S."/>
            <person name="Lapidus A."/>
            <person name="Barry K."/>
            <person name="Detter J.C."/>
            <person name="Glavina del Rio T."/>
            <person name="Hammon N."/>
            <person name="Israni S."/>
            <person name="Dalin E."/>
            <person name="Tice H."/>
            <person name="Pitluck S."/>
            <person name="Brettin T."/>
            <person name="Bruce D."/>
            <person name="Han C."/>
            <person name="Tapia R."/>
            <person name="Gilna P."/>
            <person name="Kiss H."/>
            <person name="Schmutz J."/>
            <person name="Larimer F."/>
            <person name="Land M."/>
            <person name="Hauser L."/>
            <person name="Kyrpides N."/>
            <person name="Lykidis A."/>
            <person name="Richardson P."/>
        </authorList>
    </citation>
    <scope>NUCLEOTIDE SEQUENCE [LARGE SCALE GENOMIC DNA]</scope>
    <source>
        <strain evidence="3">OS217 / ATCC BAA-1090 / DSM 15013</strain>
    </source>
</reference>
<keyword evidence="3" id="KW-1185">Reference proteome</keyword>
<dbReference type="PANTHER" id="PTHR43194">
    <property type="entry name" value="HYDROLASE ALPHA/BETA FOLD FAMILY"/>
    <property type="match status" value="1"/>
</dbReference>
<dbReference type="ESTHER" id="9gamm-q3p0g7">
    <property type="family name" value="Monoglyceridelipase_lysophospholip"/>
</dbReference>
<dbReference type="KEGG" id="sdn:Sden_1212"/>
<dbReference type="RefSeq" id="WP_011495657.1">
    <property type="nucleotide sequence ID" value="NC_007954.1"/>
</dbReference>
<organism evidence="2 3">
    <name type="scientific">Shewanella denitrificans (strain OS217 / ATCC BAA-1090 / DSM 15013)</name>
    <dbReference type="NCBI Taxonomy" id="318161"/>
    <lineage>
        <taxon>Bacteria</taxon>
        <taxon>Pseudomonadati</taxon>
        <taxon>Pseudomonadota</taxon>
        <taxon>Gammaproteobacteria</taxon>
        <taxon>Alteromonadales</taxon>
        <taxon>Shewanellaceae</taxon>
        <taxon>Shewanella</taxon>
    </lineage>
</organism>
<dbReference type="OrthoDB" id="9808398at2"/>
<dbReference type="InterPro" id="IPR029058">
    <property type="entry name" value="AB_hydrolase_fold"/>
</dbReference>
<gene>
    <name evidence="2" type="ordered locus">Sden_1212</name>
</gene>
<dbReference type="PANTHER" id="PTHR43194:SF2">
    <property type="entry name" value="PEROXISOMAL MEMBRANE PROTEIN LPX1"/>
    <property type="match status" value="1"/>
</dbReference>
<evidence type="ECO:0000313" key="3">
    <source>
        <dbReference type="Proteomes" id="UP000001982"/>
    </source>
</evidence>
<protein>
    <submittedName>
        <fullName evidence="2">Alpha/beta hydrolase fold</fullName>
    </submittedName>
</protein>
<dbReference type="InterPro" id="IPR022742">
    <property type="entry name" value="Hydrolase_4"/>
</dbReference>
<dbReference type="EMBL" id="CP000302">
    <property type="protein sequence ID" value="ABE54498.1"/>
    <property type="molecule type" value="Genomic_DNA"/>
</dbReference>
<dbReference type="STRING" id="318161.Sden_1212"/>
<dbReference type="Proteomes" id="UP000001982">
    <property type="component" value="Chromosome"/>
</dbReference>
<name>Q12PX8_SHEDO</name>
<dbReference type="InterPro" id="IPR050228">
    <property type="entry name" value="Carboxylesterase_BioH"/>
</dbReference>
<feature type="domain" description="Serine aminopeptidase S33" evidence="1">
    <location>
        <begin position="87"/>
        <end position="307"/>
    </location>
</feature>
<dbReference type="AlphaFoldDB" id="Q12PX8"/>
<dbReference type="Pfam" id="PF12146">
    <property type="entry name" value="Hydrolase_4"/>
    <property type="match status" value="1"/>
</dbReference>
<dbReference type="GO" id="GO:0016787">
    <property type="term" value="F:hydrolase activity"/>
    <property type="evidence" value="ECO:0007669"/>
    <property type="project" value="UniProtKB-KW"/>
</dbReference>
<evidence type="ECO:0000259" key="1">
    <source>
        <dbReference type="Pfam" id="PF12146"/>
    </source>
</evidence>
<accession>Q12PX8</accession>
<keyword evidence="2" id="KW-0378">Hydrolase</keyword>
<proteinExistence type="predicted"/>
<dbReference type="eggNOG" id="COG2267">
    <property type="taxonomic scope" value="Bacteria"/>
</dbReference>
<dbReference type="HOGENOM" id="CLU_068615_0_0_6"/>
<sequence length="344" mass="36940">MKSFVIPLIVSLGVSVLLLGLAITFGGPKPVAALDSISEPFKNLDYSELPEVSFFNARDGQALAYRFYPPTFSSAVKAQVKTEAQIESRGSVVLVHGSSASSQSMHQLAMAFASAGFSAYSLDIRGHGESGKSGDITYLGQLEHDLEDFVSEVKLQGSKSLVGFSSGGGFALRFAGSDRQVLFDNYLLLSPFISQDSPTSRNNGSGGWVSVGVPRLVAISILDAMGLKLFNHLPVIRFALRETSKVKLTHSYSYLLATNFRPKADYNANIAAIKQPLSVLVGDRDELFNPKAFTGLFETTNAKVNIIQGVNHVGMILSPNALDKAVTQLAALVETDSAKRLESK</sequence>